<evidence type="ECO:0000313" key="1">
    <source>
        <dbReference type="EMBL" id="CAG8787524.1"/>
    </source>
</evidence>
<accession>A0ACA9RD77</accession>
<feature type="non-terminal residue" evidence="1">
    <location>
        <position position="1"/>
    </location>
</feature>
<keyword evidence="2" id="KW-1185">Reference proteome</keyword>
<sequence length="226" mass="25294">ADDRYKTVEWNLKCAEGGSLYKQCDLGLCDRNRIGGADDKQLAAEGELKFDEEVLDNCYQSDEAIVVMETPLDEVMRIDAMMRGLLESLTKTECDSNDTDNINSEIKECERGVNEKQEDTNRKVIANKKENEGAYGVKNKNIENILIYDNETAQNVKSNLVFNKPVEHEVLGYAGEAFDTIEDFNGIDENKLNTNLEIKMPPINGAAKSLVENKDLSANQTKGDVE</sequence>
<proteinExistence type="predicted"/>
<name>A0ACA9RD77_9GLOM</name>
<evidence type="ECO:0000313" key="2">
    <source>
        <dbReference type="Proteomes" id="UP000789920"/>
    </source>
</evidence>
<reference evidence="1" key="1">
    <citation type="submission" date="2021-06" db="EMBL/GenBank/DDBJ databases">
        <authorList>
            <person name="Kallberg Y."/>
            <person name="Tangrot J."/>
            <person name="Rosling A."/>
        </authorList>
    </citation>
    <scope>NUCLEOTIDE SEQUENCE</scope>
    <source>
        <strain evidence="1">MA461A</strain>
    </source>
</reference>
<dbReference type="Proteomes" id="UP000789920">
    <property type="component" value="Unassembled WGS sequence"/>
</dbReference>
<gene>
    <name evidence="1" type="ORF">RPERSI_LOCUS18555</name>
</gene>
<dbReference type="EMBL" id="CAJVQC010049387">
    <property type="protein sequence ID" value="CAG8787524.1"/>
    <property type="molecule type" value="Genomic_DNA"/>
</dbReference>
<feature type="non-terminal residue" evidence="1">
    <location>
        <position position="226"/>
    </location>
</feature>
<comment type="caution">
    <text evidence="1">The sequence shown here is derived from an EMBL/GenBank/DDBJ whole genome shotgun (WGS) entry which is preliminary data.</text>
</comment>
<organism evidence="1 2">
    <name type="scientific">Racocetra persica</name>
    <dbReference type="NCBI Taxonomy" id="160502"/>
    <lineage>
        <taxon>Eukaryota</taxon>
        <taxon>Fungi</taxon>
        <taxon>Fungi incertae sedis</taxon>
        <taxon>Mucoromycota</taxon>
        <taxon>Glomeromycotina</taxon>
        <taxon>Glomeromycetes</taxon>
        <taxon>Diversisporales</taxon>
        <taxon>Gigasporaceae</taxon>
        <taxon>Racocetra</taxon>
    </lineage>
</organism>
<protein>
    <submittedName>
        <fullName evidence="1">4465_t:CDS:1</fullName>
    </submittedName>
</protein>